<dbReference type="Proteomes" id="UP001153269">
    <property type="component" value="Unassembled WGS sequence"/>
</dbReference>
<feature type="region of interest" description="Disordered" evidence="1">
    <location>
        <begin position="72"/>
        <end position="101"/>
    </location>
</feature>
<organism evidence="2 3">
    <name type="scientific">Pleuronectes platessa</name>
    <name type="common">European plaice</name>
    <dbReference type="NCBI Taxonomy" id="8262"/>
    <lineage>
        <taxon>Eukaryota</taxon>
        <taxon>Metazoa</taxon>
        <taxon>Chordata</taxon>
        <taxon>Craniata</taxon>
        <taxon>Vertebrata</taxon>
        <taxon>Euteleostomi</taxon>
        <taxon>Actinopterygii</taxon>
        <taxon>Neopterygii</taxon>
        <taxon>Teleostei</taxon>
        <taxon>Neoteleostei</taxon>
        <taxon>Acanthomorphata</taxon>
        <taxon>Carangaria</taxon>
        <taxon>Pleuronectiformes</taxon>
        <taxon>Pleuronectoidei</taxon>
        <taxon>Pleuronectidae</taxon>
        <taxon>Pleuronectes</taxon>
    </lineage>
</organism>
<sequence length="136" mass="15236">MKQNLGMNREKEIPLGVSKSTELISRQNQSEMWQLCQGVRGPALTGSAVVSQYLLRALCCFGEGGMAGVRRRRRRRRVRRRITGVRDEEKERNDRKSLALSPLPASPETCNTPSALCAAAARLLCCSNSTYYSFRV</sequence>
<evidence type="ECO:0000313" key="3">
    <source>
        <dbReference type="Proteomes" id="UP001153269"/>
    </source>
</evidence>
<accession>A0A9N7URH7</accession>
<reference evidence="2" key="1">
    <citation type="submission" date="2020-03" db="EMBL/GenBank/DDBJ databases">
        <authorList>
            <person name="Weist P."/>
        </authorList>
    </citation>
    <scope>NUCLEOTIDE SEQUENCE</scope>
</reference>
<evidence type="ECO:0000256" key="1">
    <source>
        <dbReference type="SAM" id="MobiDB-lite"/>
    </source>
</evidence>
<dbReference type="EMBL" id="CADEAL010001902">
    <property type="protein sequence ID" value="CAB1436554.1"/>
    <property type="molecule type" value="Genomic_DNA"/>
</dbReference>
<protein>
    <submittedName>
        <fullName evidence="2">Uncharacterized protein</fullName>
    </submittedName>
</protein>
<proteinExistence type="predicted"/>
<comment type="caution">
    <text evidence="2">The sequence shown here is derived from an EMBL/GenBank/DDBJ whole genome shotgun (WGS) entry which is preliminary data.</text>
</comment>
<evidence type="ECO:0000313" key="2">
    <source>
        <dbReference type="EMBL" id="CAB1436554.1"/>
    </source>
</evidence>
<feature type="compositionally biased region" description="Basic residues" evidence="1">
    <location>
        <begin position="72"/>
        <end position="83"/>
    </location>
</feature>
<dbReference type="AlphaFoldDB" id="A0A9N7URH7"/>
<feature type="compositionally biased region" description="Basic and acidic residues" evidence="1">
    <location>
        <begin position="84"/>
        <end position="97"/>
    </location>
</feature>
<name>A0A9N7URH7_PLEPL</name>
<keyword evidence="3" id="KW-1185">Reference proteome</keyword>
<gene>
    <name evidence="2" type="ORF">PLEPLA_LOCUS24587</name>
</gene>